<protein>
    <submittedName>
        <fullName evidence="1">Uncharacterized protein</fullName>
    </submittedName>
</protein>
<accession>A0A8X6NYU8</accession>
<reference evidence="1" key="1">
    <citation type="submission" date="2020-08" db="EMBL/GenBank/DDBJ databases">
        <title>Multicomponent nature underlies the extraordinary mechanical properties of spider dragline silk.</title>
        <authorList>
            <person name="Kono N."/>
            <person name="Nakamura H."/>
            <person name="Mori M."/>
            <person name="Yoshida Y."/>
            <person name="Ohtoshi R."/>
            <person name="Malay A.D."/>
            <person name="Moran D.A.P."/>
            <person name="Tomita M."/>
            <person name="Numata K."/>
            <person name="Arakawa K."/>
        </authorList>
    </citation>
    <scope>NUCLEOTIDE SEQUENCE</scope>
</reference>
<organism evidence="1 2">
    <name type="scientific">Nephila pilipes</name>
    <name type="common">Giant wood spider</name>
    <name type="synonym">Nephila maculata</name>
    <dbReference type="NCBI Taxonomy" id="299642"/>
    <lineage>
        <taxon>Eukaryota</taxon>
        <taxon>Metazoa</taxon>
        <taxon>Ecdysozoa</taxon>
        <taxon>Arthropoda</taxon>
        <taxon>Chelicerata</taxon>
        <taxon>Arachnida</taxon>
        <taxon>Araneae</taxon>
        <taxon>Araneomorphae</taxon>
        <taxon>Entelegynae</taxon>
        <taxon>Araneoidea</taxon>
        <taxon>Nephilidae</taxon>
        <taxon>Nephila</taxon>
    </lineage>
</organism>
<sequence>MHEPFFRLPANTNQKVSFISMVTRPKLGLWIGSRNKTSILTVKESKFAKTKESASCSGSHKKHAHCVFRHNVDDRTPRGSSL</sequence>
<dbReference type="Proteomes" id="UP000887013">
    <property type="component" value="Unassembled WGS sequence"/>
</dbReference>
<proteinExistence type="predicted"/>
<keyword evidence="2" id="KW-1185">Reference proteome</keyword>
<dbReference type="EMBL" id="BMAW01015176">
    <property type="protein sequence ID" value="GFT42416.1"/>
    <property type="molecule type" value="Genomic_DNA"/>
</dbReference>
<evidence type="ECO:0000313" key="2">
    <source>
        <dbReference type="Proteomes" id="UP000887013"/>
    </source>
</evidence>
<dbReference type="AlphaFoldDB" id="A0A8X6NYU8"/>
<name>A0A8X6NYU8_NEPPI</name>
<gene>
    <name evidence="1" type="ORF">NPIL_268091</name>
</gene>
<comment type="caution">
    <text evidence="1">The sequence shown here is derived from an EMBL/GenBank/DDBJ whole genome shotgun (WGS) entry which is preliminary data.</text>
</comment>
<evidence type="ECO:0000313" key="1">
    <source>
        <dbReference type="EMBL" id="GFT42416.1"/>
    </source>
</evidence>